<protein>
    <recommendedName>
        <fullName evidence="3">DUF937 domain-containing protein</fullName>
    </recommendedName>
</protein>
<evidence type="ECO:0008006" key="3">
    <source>
        <dbReference type="Google" id="ProtNLM"/>
    </source>
</evidence>
<dbReference type="RefSeq" id="WP_068617797.1">
    <property type="nucleotide sequence ID" value="NZ_CP016268.1"/>
</dbReference>
<proteinExistence type="predicted"/>
<dbReference type="KEGG" id="woc:BA177_15855"/>
<organism evidence="1 2">
    <name type="scientific">Woeseia oceani</name>
    <dbReference type="NCBI Taxonomy" id="1548547"/>
    <lineage>
        <taxon>Bacteria</taxon>
        <taxon>Pseudomonadati</taxon>
        <taxon>Pseudomonadota</taxon>
        <taxon>Gammaproteobacteria</taxon>
        <taxon>Woeseiales</taxon>
        <taxon>Woeseiaceae</taxon>
        <taxon>Woeseia</taxon>
    </lineage>
</organism>
<sequence length="176" mass="17738">MDLLKLLSSAGGDAGVEKLAGQLGLSSTADAQKLIAALGPALQGGMQKQAASAGGLASLQKALANGGHERYLKNPELLEKEETREDGNRILGHLFGSKDVSRNVAASAAEQTGFDTGLIKKALPLIAGLAMGAMGRATEEKSGNGAGGLAALTSLLGGDDKGNPLGDVIGLARKFF</sequence>
<dbReference type="STRING" id="1548547.BA177_15855"/>
<dbReference type="EMBL" id="CP016268">
    <property type="protein sequence ID" value="ANO52461.1"/>
    <property type="molecule type" value="Genomic_DNA"/>
</dbReference>
<dbReference type="OrthoDB" id="5526542at2"/>
<dbReference type="Proteomes" id="UP000092695">
    <property type="component" value="Chromosome"/>
</dbReference>
<dbReference type="Pfam" id="PF06078">
    <property type="entry name" value="DUF937"/>
    <property type="match status" value="1"/>
</dbReference>
<dbReference type="InterPro" id="IPR009282">
    <property type="entry name" value="DUF937"/>
</dbReference>
<evidence type="ECO:0000313" key="2">
    <source>
        <dbReference type="Proteomes" id="UP000092695"/>
    </source>
</evidence>
<name>A0A193LJ28_9GAMM</name>
<gene>
    <name evidence="1" type="ORF">BA177_15855</name>
</gene>
<reference evidence="1 2" key="1">
    <citation type="submission" date="2016-06" db="EMBL/GenBank/DDBJ databases">
        <title>Complete genome sequence of a deep-branching marine Gamma Proteobacterium Woeseia oceani type strain XK5.</title>
        <authorList>
            <person name="Mu D."/>
            <person name="Du Z."/>
        </authorList>
    </citation>
    <scope>NUCLEOTIDE SEQUENCE [LARGE SCALE GENOMIC DNA]</scope>
    <source>
        <strain evidence="1 2">XK5</strain>
    </source>
</reference>
<accession>A0A193LJ28</accession>
<dbReference type="AlphaFoldDB" id="A0A193LJ28"/>
<keyword evidence="2" id="KW-1185">Reference proteome</keyword>
<evidence type="ECO:0000313" key="1">
    <source>
        <dbReference type="EMBL" id="ANO52461.1"/>
    </source>
</evidence>